<dbReference type="GO" id="GO:0032366">
    <property type="term" value="P:intracellular sterol transport"/>
    <property type="evidence" value="ECO:0007669"/>
    <property type="project" value="TreeGrafter"/>
</dbReference>
<accession>A0A7R8W343</accession>
<feature type="region of interest" description="Disordered" evidence="4">
    <location>
        <begin position="246"/>
        <end position="270"/>
    </location>
</feature>
<dbReference type="InterPro" id="IPR031968">
    <property type="entry name" value="VASt"/>
</dbReference>
<dbReference type="PANTHER" id="PTHR23319:SF4">
    <property type="entry name" value="GRAM DOMAIN CONTAINING 1B, ISOFORM E"/>
    <property type="match status" value="1"/>
</dbReference>
<evidence type="ECO:0000256" key="2">
    <source>
        <dbReference type="ARBA" id="ARBA00023136"/>
    </source>
</evidence>
<feature type="region of interest" description="Disordered" evidence="4">
    <location>
        <begin position="1"/>
        <end position="28"/>
    </location>
</feature>
<dbReference type="GO" id="GO:0005886">
    <property type="term" value="C:plasma membrane"/>
    <property type="evidence" value="ECO:0007669"/>
    <property type="project" value="TreeGrafter"/>
</dbReference>
<evidence type="ECO:0000256" key="1">
    <source>
        <dbReference type="ARBA" id="ARBA00004370"/>
    </source>
</evidence>
<comment type="subcellular location">
    <subcellularLocation>
        <location evidence="1">Membrane</location>
    </subcellularLocation>
</comment>
<feature type="compositionally biased region" description="Polar residues" evidence="4">
    <location>
        <begin position="751"/>
        <end position="760"/>
    </location>
</feature>
<dbReference type="InterPro" id="IPR051482">
    <property type="entry name" value="Cholesterol_transport"/>
</dbReference>
<feature type="region of interest" description="Disordered" evidence="4">
    <location>
        <begin position="392"/>
        <end position="425"/>
    </location>
</feature>
<dbReference type="GO" id="GO:0120015">
    <property type="term" value="F:sterol transfer activity"/>
    <property type="evidence" value="ECO:0007669"/>
    <property type="project" value="TreeGrafter"/>
</dbReference>
<dbReference type="AlphaFoldDB" id="A0A7R8W343"/>
<protein>
    <submittedName>
        <fullName evidence="5">Uncharacterized protein</fullName>
    </submittedName>
</protein>
<feature type="compositionally biased region" description="Acidic residues" evidence="4">
    <location>
        <begin position="607"/>
        <end position="619"/>
    </location>
</feature>
<dbReference type="GO" id="GO:0005789">
    <property type="term" value="C:endoplasmic reticulum membrane"/>
    <property type="evidence" value="ECO:0007669"/>
    <property type="project" value="TreeGrafter"/>
</dbReference>
<feature type="compositionally biased region" description="Basic residues" evidence="4">
    <location>
        <begin position="624"/>
        <end position="643"/>
    </location>
</feature>
<keyword evidence="2" id="KW-0472">Membrane</keyword>
<feature type="compositionally biased region" description="Polar residues" evidence="4">
    <location>
        <begin position="730"/>
        <end position="743"/>
    </location>
</feature>
<sequence>MKRSASVPGNPDVVESAGESPVKRRPFERITENETPECDTKGKATCPVDHSSFQFTLIDKVIDANIDVVWEALFNRNSDFWQEIDERRGTKDVNCTPWAEDAHKGLGLHRTIVTSTKIDHAMMSGWSYNTDHQVTAMMSGWSYNTDHQHLLPCSKQNEGYFTLHSCKVKGPPYTDRFINDQHWCLTAIEAQKTRVEIFLSFTFIKSIWNPLKRFVENSGRNIQMAFYHQLLEELNTKIGNDGAEEDFSHEAQVPERIEEEEETEEGMSFRRRRPSLLRPAPRASQRIRRLHSHVDQHVAPSSRSRKFLAMLVILNIATLLGIGYKLFHIEDKVQLMEEVWYGANDHSLHQNRQVLSTKDASKLIDILKDHQEDLERKIQALQDILQQYKTSPRSLPSTVQQMKRVNPTDSSRKSNLKPSGFHPNVPLQLQKQLDEKPTQIPKKIPLAFEPSDPIRKISTEDCGTETTATCPIDHSSYSWELVDAVFEAPVDVIWQEFYCNRLSKFWRDFDDRRGTTGQAYFIKNTCHTRGPMYTNRFQTEQHYCLTALGPAKSRIEAFSRIRYYNDSPPMYPIRHFIEVNARKDMTRHAESLFREFQCFVREAQETTEDDVTETSNNEEELTKQRRKSSLRSLGSRKYRKPSLHAKSELTPRGTSLQRILVAFNVILACGVGLQYFFMSAKTSQLEVLCEAQAHLKSETGPLLSPPSQDMLRTVIHVLQLQIQALQKTLDSPSTYHRPSNHSLQKPDGVQPNINRRQPPQRSLCFRKNQHLLAP</sequence>
<dbReference type="OrthoDB" id="2162691at2759"/>
<evidence type="ECO:0000256" key="4">
    <source>
        <dbReference type="SAM" id="MobiDB-lite"/>
    </source>
</evidence>
<evidence type="ECO:0000256" key="3">
    <source>
        <dbReference type="SAM" id="Coils"/>
    </source>
</evidence>
<reference evidence="5" key="1">
    <citation type="submission" date="2020-11" db="EMBL/GenBank/DDBJ databases">
        <authorList>
            <person name="Tran Van P."/>
        </authorList>
    </citation>
    <scope>NUCLEOTIDE SEQUENCE</scope>
</reference>
<evidence type="ECO:0000313" key="5">
    <source>
        <dbReference type="EMBL" id="CAD7223948.1"/>
    </source>
</evidence>
<gene>
    <name evidence="5" type="ORF">CTOB1V02_LOCUS1920</name>
</gene>
<dbReference type="PANTHER" id="PTHR23319">
    <property type="entry name" value="GRAM DOMAIN CONTAINING 1B, ISOFORM E"/>
    <property type="match status" value="1"/>
</dbReference>
<dbReference type="Pfam" id="PF16016">
    <property type="entry name" value="VASt"/>
    <property type="match status" value="1"/>
</dbReference>
<feature type="compositionally biased region" description="Polar residues" evidence="4">
    <location>
        <begin position="392"/>
        <end position="409"/>
    </location>
</feature>
<organism evidence="5">
    <name type="scientific">Cyprideis torosa</name>
    <dbReference type="NCBI Taxonomy" id="163714"/>
    <lineage>
        <taxon>Eukaryota</taxon>
        <taxon>Metazoa</taxon>
        <taxon>Ecdysozoa</taxon>
        <taxon>Arthropoda</taxon>
        <taxon>Crustacea</taxon>
        <taxon>Oligostraca</taxon>
        <taxon>Ostracoda</taxon>
        <taxon>Podocopa</taxon>
        <taxon>Podocopida</taxon>
        <taxon>Cytherocopina</taxon>
        <taxon>Cytheroidea</taxon>
        <taxon>Cytherideidae</taxon>
        <taxon>Cyprideis</taxon>
    </lineage>
</organism>
<dbReference type="PROSITE" id="PS51778">
    <property type="entry name" value="VAST"/>
    <property type="match status" value="1"/>
</dbReference>
<feature type="region of interest" description="Disordered" evidence="4">
    <location>
        <begin position="730"/>
        <end position="761"/>
    </location>
</feature>
<keyword evidence="3" id="KW-0175">Coiled coil</keyword>
<proteinExistence type="predicted"/>
<dbReference type="GO" id="GO:0140268">
    <property type="term" value="C:endoplasmic reticulum-plasma membrane contact site"/>
    <property type="evidence" value="ECO:0007669"/>
    <property type="project" value="TreeGrafter"/>
</dbReference>
<dbReference type="EMBL" id="OB660278">
    <property type="protein sequence ID" value="CAD7223948.1"/>
    <property type="molecule type" value="Genomic_DNA"/>
</dbReference>
<dbReference type="GO" id="GO:0032934">
    <property type="term" value="F:sterol binding"/>
    <property type="evidence" value="ECO:0007669"/>
    <property type="project" value="TreeGrafter"/>
</dbReference>
<feature type="coiled-coil region" evidence="3">
    <location>
        <begin position="364"/>
        <end position="391"/>
    </location>
</feature>
<feature type="compositionally biased region" description="Basic and acidic residues" evidence="4">
    <location>
        <begin position="246"/>
        <end position="256"/>
    </location>
</feature>
<feature type="region of interest" description="Disordered" evidence="4">
    <location>
        <begin position="607"/>
        <end position="649"/>
    </location>
</feature>
<name>A0A7R8W343_9CRUS</name>